<evidence type="ECO:0000256" key="8">
    <source>
        <dbReference type="ARBA" id="ARBA00023128"/>
    </source>
</evidence>
<dbReference type="Pfam" id="PF08238">
    <property type="entry name" value="Sel1"/>
    <property type="match status" value="3"/>
</dbReference>
<dbReference type="AlphaFoldDB" id="A0A2V3IGP1"/>
<dbReference type="Pfam" id="PF04969">
    <property type="entry name" value="CS"/>
    <property type="match status" value="1"/>
</dbReference>
<evidence type="ECO:0000256" key="9">
    <source>
        <dbReference type="ARBA" id="ARBA00023136"/>
    </source>
</evidence>
<evidence type="ECO:0000256" key="3">
    <source>
        <dbReference type="ARBA" id="ARBA00022448"/>
    </source>
</evidence>
<evidence type="ECO:0000313" key="15">
    <source>
        <dbReference type="Proteomes" id="UP000247409"/>
    </source>
</evidence>
<feature type="domain" description="CS" evidence="13">
    <location>
        <begin position="418"/>
        <end position="514"/>
    </location>
</feature>
<keyword evidence="8" id="KW-0496">Mitochondrion</keyword>
<feature type="transmembrane region" description="Helical" evidence="12">
    <location>
        <begin position="804"/>
        <end position="826"/>
    </location>
</feature>
<sequence>MVLASFVSIFNRPTPKVDHAHSKQAPLCYCVASSVREHNTNSTRVERYASLLSPHQLGFLAAISGSLSHAFLYGLDVVKSNMQTNPTKYKRTLSTYHHLVIERGDSALSRGFVPNFIGYAIHGYLRYSLFESFRRRYASVVGTEYAEKHSTLLRCISAASAEFVAVVPLSPMAMVKLKLQTAPPGTWPTTFVRAMLKMVTNRAQTGFPFGNIVPLWLRQVPIATVQIFCFDELRCTLRSYVRVDGTQWRQRDVELGVTLLSGYCVAVLSTLVSQPADYMLSRLSLAENHGRSLKSIAMEDGVWNVMTRGLAPRPLQHDLYRTSVGNASPPTATHPKPSTPVKSKPPPPSNSLEHSVQNVVDSVVGEAVTQASLQSEKDRVQSLINNLVTRVHSDAAATDASTPKLQGVPMGDHRLRRIGNIPLTWTQTMDSLTLNIHVPHQVRKEHIRIHFDSNSIHIAIRSTASEQLYLDLNRTFVADIDVAGCMWGLEAASASRKLIVELEKAKVQWWARLFSTDDVAEYSIVTPNQMLVNGHAPQPNRDTATSETAQPAPSESDISPNANGVASNPPKLHQAHRQESSSLEQAVASVVDDIVQNATSAAEKQKSEPSSPPRTTRQRMLTRADIPKIVDQYRAAFKSGGPSSIESALQLATFYHHGIGIKQDDAEAARLYRYALENGALDASAAFQLGLIYNQGAPGLEPDPEEAVRWWKLSAGLGNPVSMFNLGVMYLNGSGCDLDPLLAQQWFERAHAMNPQLKPPQLSKAQFAERMATAAKLRRERLRRELPPEEKQRRKEQALQKVRYAAYGTLFVAGLSISALAMRHWWQNRL</sequence>
<dbReference type="Gene3D" id="1.25.40.10">
    <property type="entry name" value="Tetratricopeptide repeat domain"/>
    <property type="match status" value="1"/>
</dbReference>
<dbReference type="InterPro" id="IPR044677">
    <property type="entry name" value="SLC25A3/Pic2/Mir1-like"/>
</dbReference>
<keyword evidence="5" id="KW-0677">Repeat</keyword>
<keyword evidence="7 12" id="KW-1133">Transmembrane helix</keyword>
<evidence type="ECO:0000256" key="2">
    <source>
        <dbReference type="ARBA" id="ARBA00006375"/>
    </source>
</evidence>
<accession>A0A2V3IGP1</accession>
<feature type="region of interest" description="Disordered" evidence="11">
    <location>
        <begin position="320"/>
        <end position="354"/>
    </location>
</feature>
<feature type="repeat" description="Solcar" evidence="10">
    <location>
        <begin position="149"/>
        <end position="236"/>
    </location>
</feature>
<evidence type="ECO:0000256" key="10">
    <source>
        <dbReference type="PROSITE-ProRule" id="PRU00282"/>
    </source>
</evidence>
<dbReference type="PROSITE" id="PS51203">
    <property type="entry name" value="CS"/>
    <property type="match status" value="1"/>
</dbReference>
<protein>
    <submittedName>
        <fullName evidence="14">Mitochondrial phosphate carrier protein 2, mitochondrial</fullName>
    </submittedName>
</protein>
<dbReference type="SUPFAM" id="SSF103506">
    <property type="entry name" value="Mitochondrial carrier"/>
    <property type="match status" value="1"/>
</dbReference>
<dbReference type="GO" id="GO:1990547">
    <property type="term" value="P:mitochondrial phosphate ion transmembrane transport"/>
    <property type="evidence" value="ECO:0007669"/>
    <property type="project" value="InterPro"/>
</dbReference>
<dbReference type="OrthoDB" id="3997at2759"/>
<dbReference type="InterPro" id="IPR023395">
    <property type="entry name" value="MCP_dom_sf"/>
</dbReference>
<comment type="similarity">
    <text evidence="2">Belongs to the mitochondrial carrier (TC 2.A.29) family.</text>
</comment>
<dbReference type="InterPro" id="IPR018108">
    <property type="entry name" value="MCP_transmembrane"/>
</dbReference>
<evidence type="ECO:0000256" key="6">
    <source>
        <dbReference type="ARBA" id="ARBA00022792"/>
    </source>
</evidence>
<feature type="region of interest" description="Disordered" evidence="11">
    <location>
        <begin position="531"/>
        <end position="583"/>
    </location>
</feature>
<evidence type="ECO:0000256" key="4">
    <source>
        <dbReference type="ARBA" id="ARBA00022692"/>
    </source>
</evidence>
<feature type="region of interest" description="Disordered" evidence="11">
    <location>
        <begin position="599"/>
        <end position="620"/>
    </location>
</feature>
<dbReference type="STRING" id="448386.A0A2V3IGP1"/>
<proteinExistence type="inferred from homology"/>
<dbReference type="Proteomes" id="UP000247409">
    <property type="component" value="Unassembled WGS sequence"/>
</dbReference>
<dbReference type="GO" id="GO:0005743">
    <property type="term" value="C:mitochondrial inner membrane"/>
    <property type="evidence" value="ECO:0007669"/>
    <property type="project" value="UniProtKB-SubCell"/>
</dbReference>
<dbReference type="GO" id="GO:0005315">
    <property type="term" value="F:phosphate transmembrane transporter activity"/>
    <property type="evidence" value="ECO:0007669"/>
    <property type="project" value="InterPro"/>
</dbReference>
<dbReference type="InterPro" id="IPR007052">
    <property type="entry name" value="CS_dom"/>
</dbReference>
<comment type="subcellular location">
    <subcellularLocation>
        <location evidence="1">Mitochondrion inner membrane</location>
        <topology evidence="1">Multi-pass membrane protein</topology>
    </subcellularLocation>
</comment>
<evidence type="ECO:0000256" key="7">
    <source>
        <dbReference type="ARBA" id="ARBA00022989"/>
    </source>
</evidence>
<dbReference type="EMBL" id="NBIV01000227">
    <property type="protein sequence ID" value="PXF41222.1"/>
    <property type="molecule type" value="Genomic_DNA"/>
</dbReference>
<keyword evidence="15" id="KW-1185">Reference proteome</keyword>
<evidence type="ECO:0000256" key="1">
    <source>
        <dbReference type="ARBA" id="ARBA00004448"/>
    </source>
</evidence>
<comment type="caution">
    <text evidence="14">The sequence shown here is derived from an EMBL/GenBank/DDBJ whole genome shotgun (WGS) entry which is preliminary data.</text>
</comment>
<dbReference type="SMART" id="SM00671">
    <property type="entry name" value="SEL1"/>
    <property type="match status" value="3"/>
</dbReference>
<organism evidence="14 15">
    <name type="scientific">Gracilariopsis chorda</name>
    <dbReference type="NCBI Taxonomy" id="448386"/>
    <lineage>
        <taxon>Eukaryota</taxon>
        <taxon>Rhodophyta</taxon>
        <taxon>Florideophyceae</taxon>
        <taxon>Rhodymeniophycidae</taxon>
        <taxon>Gracilariales</taxon>
        <taxon>Gracilariaceae</taxon>
        <taxon>Gracilariopsis</taxon>
    </lineage>
</organism>
<dbReference type="Gene3D" id="1.50.40.10">
    <property type="entry name" value="Mitochondrial carrier domain"/>
    <property type="match status" value="1"/>
</dbReference>
<reference evidence="14 15" key="1">
    <citation type="journal article" date="2018" name="Mol. Biol. Evol.">
        <title>Analysis of the draft genome of the red seaweed Gracilariopsis chorda provides insights into genome size evolution in Rhodophyta.</title>
        <authorList>
            <person name="Lee J."/>
            <person name="Yang E.C."/>
            <person name="Graf L."/>
            <person name="Yang J.H."/>
            <person name="Qiu H."/>
            <person name="Zel Zion U."/>
            <person name="Chan C.X."/>
            <person name="Stephens T.G."/>
            <person name="Weber A.P.M."/>
            <person name="Boo G.H."/>
            <person name="Boo S.M."/>
            <person name="Kim K.M."/>
            <person name="Shin Y."/>
            <person name="Jung M."/>
            <person name="Lee S.J."/>
            <person name="Yim H.S."/>
            <person name="Lee J.H."/>
            <person name="Bhattacharya D."/>
            <person name="Yoon H.S."/>
        </authorList>
    </citation>
    <scope>NUCLEOTIDE SEQUENCE [LARGE SCALE GENOMIC DNA]</scope>
    <source>
        <strain evidence="14 15">SKKU-2015</strain>
        <tissue evidence="14">Whole body</tissue>
    </source>
</reference>
<dbReference type="SUPFAM" id="SSF49764">
    <property type="entry name" value="HSP20-like chaperones"/>
    <property type="match status" value="1"/>
</dbReference>
<dbReference type="CDD" id="cd06463">
    <property type="entry name" value="p23_like"/>
    <property type="match status" value="1"/>
</dbReference>
<dbReference type="Gene3D" id="2.60.40.790">
    <property type="match status" value="1"/>
</dbReference>
<keyword evidence="4 10" id="KW-0812">Transmembrane</keyword>
<dbReference type="PANTHER" id="PTHR45671:SF10">
    <property type="entry name" value="SOLUTE CARRIER FAMILY 25 MEMBER 3"/>
    <property type="match status" value="1"/>
</dbReference>
<evidence type="ECO:0000256" key="5">
    <source>
        <dbReference type="ARBA" id="ARBA00022737"/>
    </source>
</evidence>
<feature type="compositionally biased region" description="Polar residues" evidence="11">
    <location>
        <begin position="540"/>
        <end position="566"/>
    </location>
</feature>
<evidence type="ECO:0000256" key="12">
    <source>
        <dbReference type="SAM" id="Phobius"/>
    </source>
</evidence>
<dbReference type="PANTHER" id="PTHR45671">
    <property type="entry name" value="SOLUTE CARRIER FAMILY 25 (MITOCHONDRIAL CARRIER PHOSPHATE CARRIER), MEMBER 3, LIKE-RELATED-RELATED"/>
    <property type="match status" value="1"/>
</dbReference>
<dbReference type="Pfam" id="PF00153">
    <property type="entry name" value="Mito_carr"/>
    <property type="match status" value="1"/>
</dbReference>
<keyword evidence="9 10" id="KW-0472">Membrane</keyword>
<evidence type="ECO:0000313" key="14">
    <source>
        <dbReference type="EMBL" id="PXF41222.1"/>
    </source>
</evidence>
<name>A0A2V3IGP1_9FLOR</name>
<keyword evidence="3" id="KW-0813">Transport</keyword>
<dbReference type="InterPro" id="IPR008978">
    <property type="entry name" value="HSP20-like_chaperone"/>
</dbReference>
<dbReference type="InterPro" id="IPR006597">
    <property type="entry name" value="Sel1-like"/>
</dbReference>
<keyword evidence="6" id="KW-0999">Mitochondrion inner membrane</keyword>
<evidence type="ECO:0000259" key="13">
    <source>
        <dbReference type="PROSITE" id="PS51203"/>
    </source>
</evidence>
<feature type="repeat" description="Solcar" evidence="10">
    <location>
        <begin position="52"/>
        <end position="136"/>
    </location>
</feature>
<evidence type="ECO:0000256" key="11">
    <source>
        <dbReference type="SAM" id="MobiDB-lite"/>
    </source>
</evidence>
<dbReference type="PROSITE" id="PS50920">
    <property type="entry name" value="SOLCAR"/>
    <property type="match status" value="2"/>
</dbReference>
<gene>
    <name evidence="14" type="ORF">BWQ96_09077</name>
</gene>
<dbReference type="InterPro" id="IPR011990">
    <property type="entry name" value="TPR-like_helical_dom_sf"/>
</dbReference>
<dbReference type="SUPFAM" id="SSF81901">
    <property type="entry name" value="HCP-like"/>
    <property type="match status" value="1"/>
</dbReference>